<evidence type="ECO:0000313" key="25">
    <source>
        <dbReference type="Proteomes" id="UP000308365"/>
    </source>
</evidence>
<keyword evidence="7" id="KW-0679">Respiratory chain</keyword>
<organism evidence="24 25">
    <name type="scientific">Monodon monoceros</name>
    <name type="common">Narwhal</name>
    <name type="synonym">Ceratodon monodon</name>
    <dbReference type="NCBI Taxonomy" id="40151"/>
    <lineage>
        <taxon>Eukaryota</taxon>
        <taxon>Metazoa</taxon>
        <taxon>Chordata</taxon>
        <taxon>Craniata</taxon>
        <taxon>Vertebrata</taxon>
        <taxon>Euteleostomi</taxon>
        <taxon>Mammalia</taxon>
        <taxon>Eutheria</taxon>
        <taxon>Laurasiatheria</taxon>
        <taxon>Artiodactyla</taxon>
        <taxon>Whippomorpha</taxon>
        <taxon>Cetacea</taxon>
        <taxon>Odontoceti</taxon>
        <taxon>Monodontidae</taxon>
        <taxon>Monodon</taxon>
    </lineage>
</organism>
<dbReference type="GO" id="GO:0042773">
    <property type="term" value="P:ATP synthesis coupled electron transport"/>
    <property type="evidence" value="ECO:0007669"/>
    <property type="project" value="InterPro"/>
</dbReference>
<comment type="function">
    <text evidence="17">Core subunit of the mitochondrial membrane respiratory chain NADH dehydrogenase (Complex I) which catalyzes electron transfer from NADH through the respiratory chain, using ubiquinone as an electron acceptor. Essential for the catalytic activity and assembly of complex I.</text>
</comment>
<dbReference type="EC" id="7.1.1.2" evidence="3"/>
<dbReference type="Proteomes" id="UP000308365">
    <property type="component" value="Unassembled WGS sequence"/>
</dbReference>
<keyword evidence="13" id="KW-0520">NAD</keyword>
<comment type="subcellular location">
    <subcellularLocation>
        <location evidence="1">Mitochondrion inner membrane</location>
        <topology evidence="1">Multi-pass membrane protein</topology>
    </subcellularLocation>
</comment>
<dbReference type="Pfam" id="PF06455">
    <property type="entry name" value="NADH5_C"/>
    <property type="match status" value="2"/>
</dbReference>
<protein>
    <recommendedName>
        <fullName evidence="4">NADH-ubiquinone oxidoreductase chain 4</fullName>
        <ecNumber evidence="3">7.1.1.2</ecNumber>
    </recommendedName>
    <alternativeName>
        <fullName evidence="18">NADH dehydrogenase subunit 4</fullName>
    </alternativeName>
    <alternativeName>
        <fullName evidence="19">NADH dehydrogenase subunit 5</fullName>
    </alternativeName>
    <alternativeName>
        <fullName evidence="5">NADH-ubiquinone oxidoreductase chain 5</fullName>
    </alternativeName>
</protein>
<comment type="catalytic activity">
    <reaction evidence="20">
        <text>a ubiquinone + NADH + 5 H(+)(in) = a ubiquinol + NAD(+) + 4 H(+)(out)</text>
        <dbReference type="Rhea" id="RHEA:29091"/>
        <dbReference type="Rhea" id="RHEA-COMP:9565"/>
        <dbReference type="Rhea" id="RHEA-COMP:9566"/>
        <dbReference type="ChEBI" id="CHEBI:15378"/>
        <dbReference type="ChEBI" id="CHEBI:16389"/>
        <dbReference type="ChEBI" id="CHEBI:17976"/>
        <dbReference type="ChEBI" id="CHEBI:57540"/>
        <dbReference type="ChEBI" id="CHEBI:57945"/>
        <dbReference type="EC" id="7.1.1.2"/>
    </reaction>
</comment>
<dbReference type="GO" id="GO:0015990">
    <property type="term" value="P:electron transport coupled proton transport"/>
    <property type="evidence" value="ECO:0007669"/>
    <property type="project" value="TreeGrafter"/>
</dbReference>
<keyword evidence="14" id="KW-0830">Ubiquinone</keyword>
<evidence type="ECO:0000256" key="10">
    <source>
        <dbReference type="ARBA" id="ARBA00022967"/>
    </source>
</evidence>
<dbReference type="AlphaFoldDB" id="A0A4U1EQL5"/>
<dbReference type="PANTHER" id="PTHR42829">
    <property type="entry name" value="NADH-UBIQUINONE OXIDOREDUCTASE CHAIN 5"/>
    <property type="match status" value="1"/>
</dbReference>
<feature type="transmembrane region" description="Helical" evidence="21">
    <location>
        <begin position="359"/>
        <end position="382"/>
    </location>
</feature>
<dbReference type="GO" id="GO:0003954">
    <property type="term" value="F:NADH dehydrogenase activity"/>
    <property type="evidence" value="ECO:0007669"/>
    <property type="project" value="TreeGrafter"/>
</dbReference>
<dbReference type="InterPro" id="IPR003945">
    <property type="entry name" value="NU5C-like"/>
</dbReference>
<dbReference type="InterPro" id="IPR001750">
    <property type="entry name" value="ND/Mrp_TM"/>
</dbReference>
<evidence type="ECO:0000256" key="17">
    <source>
        <dbReference type="ARBA" id="ARBA00024313"/>
    </source>
</evidence>
<feature type="domain" description="NADH:quinone oxidoreductase/Mrp antiporter transmembrane" evidence="22">
    <location>
        <begin position="347"/>
        <end position="416"/>
    </location>
</feature>
<evidence type="ECO:0000256" key="20">
    <source>
        <dbReference type="ARBA" id="ARBA00049551"/>
    </source>
</evidence>
<evidence type="ECO:0000256" key="5">
    <source>
        <dbReference type="ARBA" id="ARBA00021096"/>
    </source>
</evidence>
<feature type="transmembrane region" description="Helical" evidence="21">
    <location>
        <begin position="326"/>
        <end position="347"/>
    </location>
</feature>
<dbReference type="GO" id="GO:0005743">
    <property type="term" value="C:mitochondrial inner membrane"/>
    <property type="evidence" value="ECO:0007669"/>
    <property type="project" value="UniProtKB-SubCell"/>
</dbReference>
<evidence type="ECO:0000256" key="19">
    <source>
        <dbReference type="ARBA" id="ARBA00031027"/>
    </source>
</evidence>
<accession>A0A4U1EQL5</accession>
<evidence type="ECO:0000256" key="1">
    <source>
        <dbReference type="ARBA" id="ARBA00004448"/>
    </source>
</evidence>
<evidence type="ECO:0000256" key="16">
    <source>
        <dbReference type="ARBA" id="ARBA00023136"/>
    </source>
</evidence>
<evidence type="ECO:0000313" key="24">
    <source>
        <dbReference type="EMBL" id="TKC38865.1"/>
    </source>
</evidence>
<comment type="similarity">
    <text evidence="2">Belongs to the complex I subunit 4 family.</text>
</comment>
<sequence>MSRRHNIITVHHGNPNNPKLTLHLSQHNSNHPIGVRGLRSHTQIILASNSIKYPEFLVNILSRLPICTTTALDKIPLPLMLTSIILFDIIFEATLGPTLIIVTRCGNQTERLNSGLRITSTASGISIYPKHHGLSEFPSTPILDPSITQLLIQRLYMTSLHNSLYGKMTLLWPPPLTTQSTHRSLYRRLYSPCSRITKTRGLQHTTNYSDTQPPDRIRSIPFSYAFLMRNNHNQFNLSTPDRPKITYRIFFCQLHSTCYCSYSHPDSLKYVGATALTITHGLTSSILFCLANSNYERQQISNICKKYCLMRFYYQPSSNNPYINRFFKYLLLCLTTMLILVAANNLFQLFIAIEGPTPVSALLHSSTIVVAGVFLLIRFYPLTENNKLIQAIVLCLGALTTLFTPVCALTQNDIKKSHTIHMIWIHYSQPERQTRYSKNRRPIQGYMYLSPQQPLISAVYSTRIVFFTRLGQPHFSPLTSINENNPLLINSIKRLLIGSQHPPNHSPPSNHTLTSRTNGILGFILALNINLNTEDLKFIYPSNTLTSSSLLGYFPTIMHRLPPHLNLSMSQKSASSLLDLIRLENILPKTTSLIQLKFPKLISSKEVLIRLYFLSFLATLTFSTLSFNYQEMKDTSRKNNMFAQFRKNERDKQKLIDTVAKQLRGLISQHS</sequence>
<name>A0A4U1EQL5_MONMO</name>
<feature type="transmembrane region" description="Helical" evidence="21">
    <location>
        <begin position="388"/>
        <end position="409"/>
    </location>
</feature>
<evidence type="ECO:0000256" key="12">
    <source>
        <dbReference type="ARBA" id="ARBA00022989"/>
    </source>
</evidence>
<dbReference type="Pfam" id="PF00361">
    <property type="entry name" value="Proton_antipo_M"/>
    <property type="match status" value="1"/>
</dbReference>
<dbReference type="InterPro" id="IPR003918">
    <property type="entry name" value="NADH_UbQ_OxRdtase"/>
</dbReference>
<evidence type="ECO:0000256" key="7">
    <source>
        <dbReference type="ARBA" id="ARBA00022660"/>
    </source>
</evidence>
<evidence type="ECO:0000259" key="22">
    <source>
        <dbReference type="Pfam" id="PF00361"/>
    </source>
</evidence>
<evidence type="ECO:0000256" key="9">
    <source>
        <dbReference type="ARBA" id="ARBA00022792"/>
    </source>
</evidence>
<evidence type="ECO:0000256" key="4">
    <source>
        <dbReference type="ARBA" id="ARBA00021006"/>
    </source>
</evidence>
<evidence type="ECO:0000256" key="3">
    <source>
        <dbReference type="ARBA" id="ARBA00012944"/>
    </source>
</evidence>
<evidence type="ECO:0000256" key="15">
    <source>
        <dbReference type="ARBA" id="ARBA00023128"/>
    </source>
</evidence>
<evidence type="ECO:0000256" key="8">
    <source>
        <dbReference type="ARBA" id="ARBA00022692"/>
    </source>
</evidence>
<keyword evidence="6" id="KW-0813">Transport</keyword>
<keyword evidence="8 21" id="KW-0812">Transmembrane</keyword>
<dbReference type="GO" id="GO:0008137">
    <property type="term" value="F:NADH dehydrogenase (ubiquinone) activity"/>
    <property type="evidence" value="ECO:0007669"/>
    <property type="project" value="UniProtKB-EC"/>
</dbReference>
<feature type="transmembrane region" description="Helical" evidence="21">
    <location>
        <begin position="607"/>
        <end position="629"/>
    </location>
</feature>
<keyword evidence="15" id="KW-0496">Mitochondrion</keyword>
<evidence type="ECO:0000256" key="11">
    <source>
        <dbReference type="ARBA" id="ARBA00022982"/>
    </source>
</evidence>
<dbReference type="PRINTS" id="PR01437">
    <property type="entry name" value="NUOXDRDTASE4"/>
</dbReference>
<evidence type="ECO:0000256" key="6">
    <source>
        <dbReference type="ARBA" id="ARBA00022448"/>
    </source>
</evidence>
<dbReference type="PANTHER" id="PTHR42829:SF2">
    <property type="entry name" value="NADH-UBIQUINONE OXIDOREDUCTASE CHAIN 5"/>
    <property type="match status" value="1"/>
</dbReference>
<keyword evidence="16 21" id="KW-0472">Membrane</keyword>
<keyword evidence="9" id="KW-0999">Mitochondrion inner membrane</keyword>
<evidence type="ECO:0000256" key="14">
    <source>
        <dbReference type="ARBA" id="ARBA00023075"/>
    </source>
</evidence>
<keyword evidence="10" id="KW-1278">Translocase</keyword>
<feature type="domain" description="NADH dehydrogenase subunit 5 C-terminal" evidence="23">
    <location>
        <begin position="460"/>
        <end position="499"/>
    </location>
</feature>
<feature type="domain" description="NADH dehydrogenase subunit 5 C-terminal" evidence="23">
    <location>
        <begin position="518"/>
        <end position="625"/>
    </location>
</feature>
<evidence type="ECO:0000259" key="23">
    <source>
        <dbReference type="Pfam" id="PF06455"/>
    </source>
</evidence>
<proteinExistence type="inferred from homology"/>
<evidence type="ECO:0000256" key="2">
    <source>
        <dbReference type="ARBA" id="ARBA00009025"/>
    </source>
</evidence>
<dbReference type="InterPro" id="IPR010934">
    <property type="entry name" value="NADH_DH_su5_C"/>
</dbReference>
<evidence type="ECO:0000256" key="21">
    <source>
        <dbReference type="SAM" id="Phobius"/>
    </source>
</evidence>
<evidence type="ECO:0000256" key="18">
    <source>
        <dbReference type="ARBA" id="ARBA00031025"/>
    </source>
</evidence>
<reference evidence="25" key="1">
    <citation type="journal article" date="2019" name="IScience">
        <title>Narwhal Genome Reveals Long-Term Low Genetic Diversity despite Current Large Abundance Size.</title>
        <authorList>
            <person name="Westbury M.V."/>
            <person name="Petersen B."/>
            <person name="Garde E."/>
            <person name="Heide-Jorgensen M.P."/>
            <person name="Lorenzen E.D."/>
        </authorList>
    </citation>
    <scope>NUCLEOTIDE SEQUENCE [LARGE SCALE GENOMIC DNA]</scope>
</reference>
<evidence type="ECO:0000256" key="13">
    <source>
        <dbReference type="ARBA" id="ARBA00023027"/>
    </source>
</evidence>
<keyword evidence="12 21" id="KW-1133">Transmembrane helix</keyword>
<dbReference type="EMBL" id="RWIC01000932">
    <property type="protein sequence ID" value="TKC38865.1"/>
    <property type="molecule type" value="Genomic_DNA"/>
</dbReference>
<keyword evidence="11" id="KW-0249">Electron transport</keyword>
<comment type="caution">
    <text evidence="24">The sequence shown here is derived from an EMBL/GenBank/DDBJ whole genome shotgun (WGS) entry which is preliminary data.</text>
</comment>
<gene>
    <name evidence="24" type="ORF">EI555_019366</name>
</gene>